<comment type="similarity">
    <text evidence="2">Belongs to the PKI family.</text>
</comment>
<organism evidence="5 6">
    <name type="scientific">Trichoplusia ni</name>
    <name type="common">Cabbage looper</name>
    <dbReference type="NCBI Taxonomy" id="7111"/>
    <lineage>
        <taxon>Eukaryota</taxon>
        <taxon>Metazoa</taxon>
        <taxon>Ecdysozoa</taxon>
        <taxon>Arthropoda</taxon>
        <taxon>Hexapoda</taxon>
        <taxon>Insecta</taxon>
        <taxon>Pterygota</taxon>
        <taxon>Neoptera</taxon>
        <taxon>Endopterygota</taxon>
        <taxon>Lepidoptera</taxon>
        <taxon>Glossata</taxon>
        <taxon>Ditrysia</taxon>
        <taxon>Noctuoidea</taxon>
        <taxon>Noctuidae</taxon>
        <taxon>Plusiinae</taxon>
        <taxon>Trichoplusia</taxon>
    </lineage>
</organism>
<reference evidence="6" key="1">
    <citation type="submission" date="2025-08" db="UniProtKB">
        <authorList>
            <consortium name="RefSeq"/>
        </authorList>
    </citation>
    <scope>IDENTIFICATION</scope>
</reference>
<dbReference type="InterPro" id="IPR004171">
    <property type="entry name" value="cAMP_dep_PKI"/>
</dbReference>
<gene>
    <name evidence="6" type="primary">LOC113492952</name>
</gene>
<dbReference type="GO" id="GO:0004862">
    <property type="term" value="F:cAMP-dependent protein kinase inhibitor activity"/>
    <property type="evidence" value="ECO:0007669"/>
    <property type="project" value="InterPro"/>
</dbReference>
<protein>
    <submittedName>
        <fullName evidence="6">Uncharacterized protein LOC113492952</fullName>
    </submittedName>
</protein>
<evidence type="ECO:0000256" key="2">
    <source>
        <dbReference type="ARBA" id="ARBA00006393"/>
    </source>
</evidence>
<proteinExistence type="inferred from homology"/>
<evidence type="ECO:0000256" key="1">
    <source>
        <dbReference type="ARBA" id="ARBA00002844"/>
    </source>
</evidence>
<dbReference type="AlphaFoldDB" id="A0A7E5VDZ9"/>
<evidence type="ECO:0000313" key="6">
    <source>
        <dbReference type="RefSeq" id="XP_026726502.1"/>
    </source>
</evidence>
<feature type="region of interest" description="Disordered" evidence="4">
    <location>
        <begin position="46"/>
        <end position="112"/>
    </location>
</feature>
<evidence type="ECO:0000256" key="3">
    <source>
        <dbReference type="ARBA" id="ARBA00023013"/>
    </source>
</evidence>
<evidence type="ECO:0000313" key="5">
    <source>
        <dbReference type="Proteomes" id="UP000322000"/>
    </source>
</evidence>
<feature type="region of interest" description="Disordered" evidence="4">
    <location>
        <begin position="1"/>
        <end position="20"/>
    </location>
</feature>
<evidence type="ECO:0000256" key="4">
    <source>
        <dbReference type="SAM" id="MobiDB-lite"/>
    </source>
</evidence>
<accession>A0A7E5VDZ9</accession>
<feature type="compositionally biased region" description="Polar residues" evidence="4">
    <location>
        <begin position="72"/>
        <end position="93"/>
    </location>
</feature>
<dbReference type="OrthoDB" id="6380180at2759"/>
<keyword evidence="5" id="KW-1185">Reference proteome</keyword>
<dbReference type="Proteomes" id="UP000322000">
    <property type="component" value="Chromosome 4"/>
</dbReference>
<dbReference type="RefSeq" id="XP_026726502.1">
    <property type="nucleotide sequence ID" value="XM_026870701.1"/>
</dbReference>
<dbReference type="KEGG" id="tnl:113492952"/>
<dbReference type="PANTHER" id="PTHR15416">
    <property type="entry name" value="CAMP-DEPENDENT PROTEIN KINASE INHIBITOR/PKI"/>
    <property type="match status" value="1"/>
</dbReference>
<feature type="compositionally biased region" description="Basic residues" evidence="4">
    <location>
        <begin position="9"/>
        <end position="19"/>
    </location>
</feature>
<dbReference type="GeneID" id="113492952"/>
<feature type="compositionally biased region" description="Basic and acidic residues" evidence="4">
    <location>
        <begin position="100"/>
        <end position="112"/>
    </location>
</feature>
<name>A0A7E5VDZ9_TRINI</name>
<dbReference type="InParanoid" id="A0A7E5VDZ9"/>
<keyword evidence="3" id="KW-0649">Protein kinase inhibitor</keyword>
<comment type="function">
    <text evidence="1">Extremely potent competitive inhibitor of cAMP-dependent protein kinase activity, this protein interacts with the catalytic subunit of the enzyme after the cAMP-induced dissociation of its regulatory chains.</text>
</comment>
<dbReference type="Pfam" id="PF02827">
    <property type="entry name" value="PKI"/>
    <property type="match status" value="1"/>
</dbReference>
<sequence>MSEVLSGRVSKHKRDRRVKNSTVLRMMAIMQEGNSEVPKEFLETGRTGRRNAMPDIMHPQGAEVSTADLPSRLQQLTATDTPHSQADASTSAASIPAPQKIEEPKEKDSTNS</sequence>